<keyword evidence="1" id="KW-0808">Transferase</keyword>
<dbReference type="Pfam" id="PF00583">
    <property type="entry name" value="Acetyltransf_1"/>
    <property type="match status" value="1"/>
</dbReference>
<dbReference type="PANTHER" id="PTHR43420:SF44">
    <property type="entry name" value="ACETYLTRANSFERASE YPEA"/>
    <property type="match status" value="1"/>
</dbReference>
<dbReference type="PROSITE" id="PS51186">
    <property type="entry name" value="GNAT"/>
    <property type="match status" value="1"/>
</dbReference>
<dbReference type="Proteomes" id="UP001429984">
    <property type="component" value="Unassembled WGS sequence"/>
</dbReference>
<evidence type="ECO:0000259" key="3">
    <source>
        <dbReference type="PROSITE" id="PS51186"/>
    </source>
</evidence>
<reference evidence="4 5" key="1">
    <citation type="submission" date="2020-11" db="EMBL/GenBank/DDBJ databases">
        <title>Draft Genome Sequence and Secondary Metabolite Biosynthetic Potential of the Lysobacter niastensis Type strain DSM 18481.</title>
        <authorList>
            <person name="Turrini P."/>
            <person name="Artuso I."/>
            <person name="Tescari M."/>
            <person name="Lugli G.A."/>
            <person name="Frangipani E."/>
            <person name="Ventura M."/>
            <person name="Visca P."/>
        </authorList>
    </citation>
    <scope>NUCLEOTIDE SEQUENCE [LARGE SCALE GENOMIC DNA]</scope>
    <source>
        <strain evidence="4 5">DSM 18481</strain>
    </source>
</reference>
<dbReference type="EMBL" id="JADLZT010000002">
    <property type="protein sequence ID" value="MBF6023116.1"/>
    <property type="molecule type" value="Genomic_DNA"/>
</dbReference>
<evidence type="ECO:0000313" key="4">
    <source>
        <dbReference type="EMBL" id="MBF6023116.1"/>
    </source>
</evidence>
<dbReference type="RefSeq" id="WP_194929718.1">
    <property type="nucleotide sequence ID" value="NZ_JADLZT010000002.1"/>
</dbReference>
<dbReference type="CDD" id="cd04301">
    <property type="entry name" value="NAT_SF"/>
    <property type="match status" value="1"/>
</dbReference>
<dbReference type="InterPro" id="IPR016181">
    <property type="entry name" value="Acyl_CoA_acyltransferase"/>
</dbReference>
<dbReference type="PANTHER" id="PTHR43420">
    <property type="entry name" value="ACETYLTRANSFERASE"/>
    <property type="match status" value="1"/>
</dbReference>
<evidence type="ECO:0000256" key="1">
    <source>
        <dbReference type="ARBA" id="ARBA00022679"/>
    </source>
</evidence>
<evidence type="ECO:0000256" key="2">
    <source>
        <dbReference type="ARBA" id="ARBA00023315"/>
    </source>
</evidence>
<dbReference type="SUPFAM" id="SSF55729">
    <property type="entry name" value="Acyl-CoA N-acyltransferases (Nat)"/>
    <property type="match status" value="1"/>
</dbReference>
<evidence type="ECO:0000313" key="5">
    <source>
        <dbReference type="Proteomes" id="UP001429984"/>
    </source>
</evidence>
<name>A0ABS0B3R4_9GAMM</name>
<dbReference type="Gene3D" id="3.40.630.30">
    <property type="match status" value="1"/>
</dbReference>
<gene>
    <name evidence="4" type="ORF">IU514_03645</name>
</gene>
<accession>A0ABS0B3R4</accession>
<dbReference type="InterPro" id="IPR050680">
    <property type="entry name" value="YpeA/RimI_acetyltransf"/>
</dbReference>
<organism evidence="4 5">
    <name type="scientific">Lysobacter niastensis</name>
    <dbReference type="NCBI Taxonomy" id="380629"/>
    <lineage>
        <taxon>Bacteria</taxon>
        <taxon>Pseudomonadati</taxon>
        <taxon>Pseudomonadota</taxon>
        <taxon>Gammaproteobacteria</taxon>
        <taxon>Lysobacterales</taxon>
        <taxon>Lysobacteraceae</taxon>
        <taxon>Lysobacter</taxon>
    </lineage>
</organism>
<dbReference type="InterPro" id="IPR000182">
    <property type="entry name" value="GNAT_dom"/>
</dbReference>
<keyword evidence="2" id="KW-0012">Acyltransferase</keyword>
<feature type="domain" description="N-acetyltransferase" evidence="3">
    <location>
        <begin position="6"/>
        <end position="166"/>
    </location>
</feature>
<comment type="caution">
    <text evidence="4">The sequence shown here is derived from an EMBL/GenBank/DDBJ whole genome shotgun (WGS) entry which is preliminary data.</text>
</comment>
<proteinExistence type="predicted"/>
<sequence>MTTTHLRIREAHAHDTEMLAVWAEAMAWETEHKRLDPGTVRRGVAAGIADPARARYFIAMDEAGVAGRETIAAPVGTLMLTREWSDWRDGEWWWIQSVYVPPEHRRRGVFAALYRHVETLARGTRGVVGLRLYVERDNDNAHRTYDALGMVDAGYAIREAEFDRSK</sequence>
<keyword evidence="5" id="KW-1185">Reference proteome</keyword>
<protein>
    <submittedName>
        <fullName evidence="4">GNAT family N-acetyltransferase</fullName>
    </submittedName>
</protein>